<feature type="transmembrane region" description="Helical" evidence="12">
    <location>
        <begin position="203"/>
        <end position="222"/>
    </location>
</feature>
<dbReference type="eggNOG" id="COG0477">
    <property type="taxonomic scope" value="Bacteria"/>
</dbReference>
<evidence type="ECO:0000256" key="10">
    <source>
        <dbReference type="ARBA" id="ARBA00039918"/>
    </source>
</evidence>
<feature type="transmembrane region" description="Helical" evidence="12">
    <location>
        <begin position="434"/>
        <end position="451"/>
    </location>
</feature>
<dbReference type="Pfam" id="PF00083">
    <property type="entry name" value="Sugar_tr"/>
    <property type="match status" value="1"/>
</dbReference>
<dbReference type="PROSITE" id="PS50850">
    <property type="entry name" value="MFS"/>
    <property type="match status" value="1"/>
</dbReference>
<dbReference type="InterPro" id="IPR036259">
    <property type="entry name" value="MFS_trans_sf"/>
</dbReference>
<dbReference type="KEGG" id="cgy:CGLY_07615"/>
<evidence type="ECO:0000256" key="6">
    <source>
        <dbReference type="ARBA" id="ARBA00022847"/>
    </source>
</evidence>
<feature type="transmembrane region" description="Helical" evidence="12">
    <location>
        <begin position="364"/>
        <end position="383"/>
    </location>
</feature>
<reference evidence="14 15" key="1">
    <citation type="journal article" date="2015" name="Int. J. Syst. Evol. Microbiol.">
        <title>Revisiting Corynebacterium glyciniphilum (ex Kubota et al., 1972) sp. nov., nom. rev., isolated from putrefied banana.</title>
        <authorList>
            <person name="Al-Dilaimi A."/>
            <person name="Bednarz H."/>
            <person name="Lomker A."/>
            <person name="Niehaus K."/>
            <person name="Kalinowski J."/>
            <person name="Ruckert C."/>
        </authorList>
    </citation>
    <scope>NUCLEOTIDE SEQUENCE [LARGE SCALE GENOMIC DNA]</scope>
    <source>
        <strain evidence="14">AJ 3170</strain>
    </source>
</reference>
<keyword evidence="6" id="KW-0769">Symport</keyword>
<keyword evidence="7 12" id="KW-1133">Transmembrane helix</keyword>
<dbReference type="InterPro" id="IPR051084">
    <property type="entry name" value="H+-coupled_symporters"/>
</dbReference>
<evidence type="ECO:0000256" key="5">
    <source>
        <dbReference type="ARBA" id="ARBA00022692"/>
    </source>
</evidence>
<name>X5DLI1_9CORY</name>
<accession>X5DLI1</accession>
<evidence type="ECO:0000256" key="7">
    <source>
        <dbReference type="ARBA" id="ARBA00022989"/>
    </source>
</evidence>
<feature type="transmembrane region" description="Helical" evidence="12">
    <location>
        <begin position="168"/>
        <end position="191"/>
    </location>
</feature>
<dbReference type="OrthoDB" id="8953821at2"/>
<feature type="coiled-coil region" evidence="11">
    <location>
        <begin position="469"/>
        <end position="496"/>
    </location>
</feature>
<feature type="transmembrane region" description="Helical" evidence="12">
    <location>
        <begin position="71"/>
        <end position="91"/>
    </location>
</feature>
<evidence type="ECO:0000256" key="9">
    <source>
        <dbReference type="ARBA" id="ARBA00037295"/>
    </source>
</evidence>
<dbReference type="RefSeq" id="WP_038548181.1">
    <property type="nucleotide sequence ID" value="NZ_CP006842.1"/>
</dbReference>
<keyword evidence="15" id="KW-1185">Reference proteome</keyword>
<keyword evidence="8 12" id="KW-0472">Membrane</keyword>
<dbReference type="PANTHER" id="PTHR43528">
    <property type="entry name" value="ALPHA-KETOGLUTARATE PERMEASE"/>
    <property type="match status" value="1"/>
</dbReference>
<dbReference type="GO" id="GO:0015293">
    <property type="term" value="F:symporter activity"/>
    <property type="evidence" value="ECO:0007669"/>
    <property type="project" value="UniProtKB-KW"/>
</dbReference>
<protein>
    <recommendedName>
        <fullName evidence="10">Putative proline/betaine transporter</fullName>
    </recommendedName>
</protein>
<organism evidence="14 15">
    <name type="scientific">Corynebacterium glyciniphilum AJ 3170</name>
    <dbReference type="NCBI Taxonomy" id="1404245"/>
    <lineage>
        <taxon>Bacteria</taxon>
        <taxon>Bacillati</taxon>
        <taxon>Actinomycetota</taxon>
        <taxon>Actinomycetes</taxon>
        <taxon>Mycobacteriales</taxon>
        <taxon>Corynebacteriaceae</taxon>
        <taxon>Corynebacterium</taxon>
    </lineage>
</organism>
<dbReference type="EMBL" id="CP006842">
    <property type="protein sequence ID" value="AHW63968.1"/>
    <property type="molecule type" value="Genomic_DNA"/>
</dbReference>
<feature type="transmembrane region" description="Helical" evidence="12">
    <location>
        <begin position="395"/>
        <end position="414"/>
    </location>
</feature>
<evidence type="ECO:0000256" key="4">
    <source>
        <dbReference type="ARBA" id="ARBA00022475"/>
    </source>
</evidence>
<evidence type="ECO:0000313" key="14">
    <source>
        <dbReference type="EMBL" id="AHW63968.1"/>
    </source>
</evidence>
<comment type="subcellular location">
    <subcellularLocation>
        <location evidence="1">Cell membrane</location>
        <topology evidence="1">Multi-pass membrane protein</topology>
    </subcellularLocation>
</comment>
<evidence type="ECO:0000313" key="15">
    <source>
        <dbReference type="Proteomes" id="UP000023703"/>
    </source>
</evidence>
<evidence type="ECO:0000256" key="12">
    <source>
        <dbReference type="SAM" id="Phobius"/>
    </source>
</evidence>
<feature type="transmembrane region" description="Helical" evidence="12">
    <location>
        <begin position="339"/>
        <end position="358"/>
    </location>
</feature>
<comment type="function">
    <text evidence="9">May be a proton symporter involved in the uptake of osmolytes such as proline and glycine betaine.</text>
</comment>
<dbReference type="FunFam" id="1.20.1250.20:FF:000001">
    <property type="entry name" value="Dicarboxylate MFS transporter"/>
    <property type="match status" value="1"/>
</dbReference>
<dbReference type="InterPro" id="IPR020846">
    <property type="entry name" value="MFS_dom"/>
</dbReference>
<dbReference type="GO" id="GO:0005886">
    <property type="term" value="C:plasma membrane"/>
    <property type="evidence" value="ECO:0007669"/>
    <property type="project" value="UniProtKB-SubCell"/>
</dbReference>
<feature type="domain" description="Major facilitator superfamily (MFS) profile" evidence="13">
    <location>
        <begin position="31"/>
        <end position="456"/>
    </location>
</feature>
<dbReference type="AlphaFoldDB" id="X5DLI1"/>
<dbReference type="PANTHER" id="PTHR43528:SF1">
    <property type="entry name" value="ALPHA-KETOGLUTARATE PERMEASE"/>
    <property type="match status" value="1"/>
</dbReference>
<keyword evidence="11" id="KW-0175">Coiled coil</keyword>
<keyword evidence="3" id="KW-0813">Transport</keyword>
<evidence type="ECO:0000256" key="1">
    <source>
        <dbReference type="ARBA" id="ARBA00004651"/>
    </source>
</evidence>
<evidence type="ECO:0000259" key="13">
    <source>
        <dbReference type="PROSITE" id="PS50850"/>
    </source>
</evidence>
<dbReference type="HOGENOM" id="CLU_001265_39_0_11"/>
<dbReference type="InterPro" id="IPR005829">
    <property type="entry name" value="Sugar_transporter_CS"/>
</dbReference>
<evidence type="ECO:0000256" key="3">
    <source>
        <dbReference type="ARBA" id="ARBA00022448"/>
    </source>
</evidence>
<evidence type="ECO:0000256" key="11">
    <source>
        <dbReference type="SAM" id="Coils"/>
    </source>
</evidence>
<keyword evidence="5 12" id="KW-0812">Transmembrane</keyword>
<dbReference type="SUPFAM" id="SSF103473">
    <property type="entry name" value="MFS general substrate transporter"/>
    <property type="match status" value="1"/>
</dbReference>
<dbReference type="Proteomes" id="UP000023703">
    <property type="component" value="Chromosome"/>
</dbReference>
<feature type="transmembrane region" description="Helical" evidence="12">
    <location>
        <begin position="304"/>
        <end position="327"/>
    </location>
</feature>
<proteinExistence type="inferred from homology"/>
<dbReference type="InterPro" id="IPR005828">
    <property type="entry name" value="MFS_sugar_transport-like"/>
</dbReference>
<keyword evidence="4" id="KW-1003">Cell membrane</keyword>
<evidence type="ECO:0000256" key="8">
    <source>
        <dbReference type="ARBA" id="ARBA00023136"/>
    </source>
</evidence>
<sequence length="501" mass="53861">MFGTPPKTQIPARRWKADDVTVTEPATVKRAINAAAIGNVTEWYDFGVYGYLALTIEGVFLPEDSGPAGKIIVAGLFAVSFLVRPIGGLVFGPLSDRIGRNRVLAITMIMMATSTFLIGVIPSYAAIGMLAPFLLLACRLLQGFSTGGEYSNAMTFISEYAPDRKRGYFGSLLEVGTFGGYILGASVAVILEAVLSDGQMQSWGWRLPFFVALPLGFVGIYLRTKLKDTPAFEQQEAAKNIPESQSHAARDFEGNEAKKILSLWPSILVCCGLVIAWNVTNYMLTSFMPSYFDEVGSRQGGYEISSLTANVLEIAVMAVCLVLIPVFGKLSDRVGRRPVVLAGCLSLILLSVPSILLIRVDNLACVFIGLLIMGLSLICFSSIMPSTLPSLFPTVVRAGALAIAFNVSISLFGGTTSTVMEALIAATGNLMWPGFYLMLAGVIGLVALRFLPESNGRPMWGSNPAAETEQEAAVHAEELNRQIDDLEHEANTVSRATIGSR</sequence>
<feature type="transmembrane region" description="Helical" evidence="12">
    <location>
        <begin position="260"/>
        <end position="284"/>
    </location>
</feature>
<evidence type="ECO:0000256" key="2">
    <source>
        <dbReference type="ARBA" id="ARBA00008240"/>
    </source>
</evidence>
<dbReference type="Gene3D" id="1.20.1250.20">
    <property type="entry name" value="MFS general substrate transporter like domains"/>
    <property type="match status" value="2"/>
</dbReference>
<gene>
    <name evidence="14" type="primary">proP</name>
    <name evidence="14" type="ORF">CGLY_07615</name>
</gene>
<comment type="similarity">
    <text evidence="2">Belongs to the major facilitator superfamily. Metabolite:H+ Symporter (MHS) family (TC 2.A.1.6) family.</text>
</comment>
<dbReference type="PROSITE" id="PS00217">
    <property type="entry name" value="SUGAR_TRANSPORT_2"/>
    <property type="match status" value="1"/>
</dbReference>